<reference evidence="1 2" key="1">
    <citation type="submission" date="2013-02" db="EMBL/GenBank/DDBJ databases">
        <title>The Genome Annotation of Plasmodium falciparum CAMP/Malaysia.</title>
        <authorList>
            <consortium name="The Broad Institute Genome Sequencing Platform"/>
            <consortium name="The Broad Institute Genome Sequencing Center for Infectious Disease"/>
            <person name="Neafsey D."/>
            <person name="Hoffman S."/>
            <person name="Volkman S."/>
            <person name="Rosenthal P."/>
            <person name="Walker B."/>
            <person name="Young S.K."/>
            <person name="Zeng Q."/>
            <person name="Gargeya S."/>
            <person name="Fitzgerald M."/>
            <person name="Haas B."/>
            <person name="Abouelleil A."/>
            <person name="Allen A.W."/>
            <person name="Alvarado L."/>
            <person name="Arachchi H.M."/>
            <person name="Berlin A.M."/>
            <person name="Chapman S.B."/>
            <person name="Gainer-Dewar J."/>
            <person name="Goldberg J."/>
            <person name="Griggs A."/>
            <person name="Gujja S."/>
            <person name="Hansen M."/>
            <person name="Howarth C."/>
            <person name="Imamovic A."/>
            <person name="Ireland A."/>
            <person name="Larimer J."/>
            <person name="McCowan C."/>
            <person name="Murphy C."/>
            <person name="Pearson M."/>
            <person name="Poon T.W."/>
            <person name="Priest M."/>
            <person name="Roberts A."/>
            <person name="Saif S."/>
            <person name="Shea T."/>
            <person name="Sisk P."/>
            <person name="Sykes S."/>
            <person name="Wortman J."/>
            <person name="Nusbaum C."/>
            <person name="Birren B."/>
        </authorList>
    </citation>
    <scope>NUCLEOTIDE SEQUENCE [LARGE SCALE GENOMIC DNA]</scope>
    <source>
        <strain evidence="1 2">CAMP/Malaysia</strain>
    </source>
</reference>
<gene>
    <name evidence="1" type="ORF">PFMC_03677</name>
</gene>
<name>A0A024X4G2_PLAFC</name>
<dbReference type="AlphaFoldDB" id="A0A024X4G2"/>
<evidence type="ECO:0000313" key="1">
    <source>
        <dbReference type="EMBL" id="ETW60397.1"/>
    </source>
</evidence>
<organism evidence="1 2">
    <name type="scientific">Plasmodium falciparum (isolate Camp / Malaysia)</name>
    <dbReference type="NCBI Taxonomy" id="5835"/>
    <lineage>
        <taxon>Eukaryota</taxon>
        <taxon>Sar</taxon>
        <taxon>Alveolata</taxon>
        <taxon>Apicomplexa</taxon>
        <taxon>Aconoidasida</taxon>
        <taxon>Haemosporida</taxon>
        <taxon>Plasmodiidae</taxon>
        <taxon>Plasmodium</taxon>
        <taxon>Plasmodium (Laverania)</taxon>
    </lineage>
</organism>
<accession>A0A024X4G2</accession>
<evidence type="ECO:0000313" key="2">
    <source>
        <dbReference type="Proteomes" id="UP000030694"/>
    </source>
</evidence>
<protein>
    <submittedName>
        <fullName evidence="1">Uncharacterized protein</fullName>
    </submittedName>
</protein>
<dbReference type="EMBL" id="KI927529">
    <property type="protein sequence ID" value="ETW60397.1"/>
    <property type="molecule type" value="Genomic_DNA"/>
</dbReference>
<dbReference type="Proteomes" id="UP000030694">
    <property type="component" value="Unassembled WGS sequence"/>
</dbReference>
<proteinExistence type="predicted"/>
<reference evidence="1 2" key="2">
    <citation type="submission" date="2013-02" db="EMBL/GenBank/DDBJ databases">
        <title>The Genome Sequence of Plasmodium falciparum CAMP/Malaysia.</title>
        <authorList>
            <consortium name="The Broad Institute Genome Sequencing Platform"/>
            <consortium name="The Broad Institute Genome Sequencing Center for Infectious Disease"/>
            <person name="Neafsey D."/>
            <person name="Cheeseman I."/>
            <person name="Volkman S."/>
            <person name="Adams J."/>
            <person name="Walker B."/>
            <person name="Young S.K."/>
            <person name="Zeng Q."/>
            <person name="Gargeya S."/>
            <person name="Fitzgerald M."/>
            <person name="Haas B."/>
            <person name="Abouelleil A."/>
            <person name="Alvarado L."/>
            <person name="Arachchi H.M."/>
            <person name="Berlin A.M."/>
            <person name="Chapman S.B."/>
            <person name="Dewar J."/>
            <person name="Goldberg J."/>
            <person name="Griggs A."/>
            <person name="Gujja S."/>
            <person name="Hansen M."/>
            <person name="Howarth C."/>
            <person name="Imamovic A."/>
            <person name="Larimer J."/>
            <person name="McCowan C."/>
            <person name="Murphy C."/>
            <person name="Neiman D."/>
            <person name="Pearson M."/>
            <person name="Priest M."/>
            <person name="Roberts A."/>
            <person name="Saif S."/>
            <person name="Shea T."/>
            <person name="Sisk P."/>
            <person name="Sykes S."/>
            <person name="Wortman J."/>
            <person name="Nusbaum C."/>
            <person name="Birren B."/>
        </authorList>
    </citation>
    <scope>NUCLEOTIDE SEQUENCE [LARGE SCALE GENOMIC DNA]</scope>
    <source>
        <strain evidence="1 2">CAMP/Malaysia</strain>
    </source>
</reference>
<sequence length="55" mass="6607">MNDFFIPLKKGIIISIRTIFGRYNSNFILKKKKIIRKIINKELNVFGIYKNIYNN</sequence>